<dbReference type="VEuPathDB" id="AmoebaDB:EIN_150970"/>
<evidence type="ECO:0000313" key="3">
    <source>
        <dbReference type="Proteomes" id="UP000014680"/>
    </source>
</evidence>
<evidence type="ECO:0000313" key="2">
    <source>
        <dbReference type="EMBL" id="ELP91220.1"/>
    </source>
</evidence>
<gene>
    <name evidence="2" type="ORF">EIN_150970</name>
</gene>
<dbReference type="KEGG" id="eiv:EIN_150970"/>
<dbReference type="EMBL" id="KB206474">
    <property type="protein sequence ID" value="ELP91220.1"/>
    <property type="molecule type" value="Genomic_DNA"/>
</dbReference>
<sequence length="332" mass="38533">MTSKKFFSSRRKIKCGGLTPTEKNENLPGFEFYQWFGAMLEQFEDFGIPCKHCYPVQRADCESTLTDLQNDIDMIKIATCTLFDDVQKADHEIATLTSEIEHLENEVESLVHVNLELKDKEHAVRKAGNIVNKNVIQFVYIEGAFVEMGMRLKEKVIRERGSRYLLSNLPAQKVSTWDQLFRKSLIIPDTSSMSFINKITRAKPIPIIFGMLYSQLKCLANMLNYEYQCAQSTTFGKQTKDAFVLIPKDFGTTKKYNRMVLQCFLKMLLELSNVLLLESGQMFFLVYKLTDDSINGMDFLAYDSKKWFVALECFLTNTETCYKWILRLRRCK</sequence>
<dbReference type="AlphaFoldDB" id="A0A0A1U8F3"/>
<feature type="coiled-coil region" evidence="1">
    <location>
        <begin position="86"/>
        <end position="120"/>
    </location>
</feature>
<name>A0A0A1U8F3_ENTIV</name>
<dbReference type="OrthoDB" id="29495at2759"/>
<accession>A0A0A1U8F3</accession>
<proteinExistence type="predicted"/>
<organism evidence="2 3">
    <name type="scientific">Entamoeba invadens IP1</name>
    <dbReference type="NCBI Taxonomy" id="370355"/>
    <lineage>
        <taxon>Eukaryota</taxon>
        <taxon>Amoebozoa</taxon>
        <taxon>Evosea</taxon>
        <taxon>Archamoebae</taxon>
        <taxon>Mastigamoebida</taxon>
        <taxon>Entamoebidae</taxon>
        <taxon>Entamoeba</taxon>
    </lineage>
</organism>
<protein>
    <submittedName>
        <fullName evidence="2">Uncharacterized protein</fullName>
    </submittedName>
</protein>
<keyword evidence="1" id="KW-0175">Coiled coil</keyword>
<dbReference type="GeneID" id="14890167"/>
<reference evidence="2 3" key="1">
    <citation type="submission" date="2012-10" db="EMBL/GenBank/DDBJ databases">
        <authorList>
            <person name="Zafar N."/>
            <person name="Inman J."/>
            <person name="Hall N."/>
            <person name="Lorenzi H."/>
            <person name="Caler E."/>
        </authorList>
    </citation>
    <scope>NUCLEOTIDE SEQUENCE [LARGE SCALE GENOMIC DNA]</scope>
    <source>
        <strain evidence="2 3">IP1</strain>
    </source>
</reference>
<evidence type="ECO:0000256" key="1">
    <source>
        <dbReference type="SAM" id="Coils"/>
    </source>
</evidence>
<dbReference type="RefSeq" id="XP_004257991.1">
    <property type="nucleotide sequence ID" value="XM_004257943.1"/>
</dbReference>
<keyword evidence="3" id="KW-1185">Reference proteome</keyword>
<dbReference type="Proteomes" id="UP000014680">
    <property type="component" value="Unassembled WGS sequence"/>
</dbReference>